<evidence type="ECO:0000313" key="3">
    <source>
        <dbReference type="Proteomes" id="UP001140502"/>
    </source>
</evidence>
<evidence type="ECO:0000256" key="1">
    <source>
        <dbReference type="SAM" id="MobiDB-lite"/>
    </source>
</evidence>
<dbReference type="AlphaFoldDB" id="A0A9W8W5M2"/>
<evidence type="ECO:0008006" key="4">
    <source>
        <dbReference type="Google" id="ProtNLM"/>
    </source>
</evidence>
<comment type="caution">
    <text evidence="2">The sequence shown here is derived from an EMBL/GenBank/DDBJ whole genome shotgun (WGS) entry which is preliminary data.</text>
</comment>
<sequence length="225" mass="25506">MKTEAADSEESEEIPRAPAKKGVTPSKSPYVGTMYKLEFAGKLVIKVPRGVIDKHVAFAAHFADRHIDLTEMNESQAHILIHYLYTGNYQSLEPEADSPEEKRAKAFAVSLWVYSAAVEYHLEHLAVLASVELTKLGEGLTFPELFRIMDREEYCLGEDEAWLAGYLVKRGERYSEHVTHDYAKSLRAEIGEKRTLVNILIENIVDLKLLVQFQRTLLDNELGRG</sequence>
<protein>
    <recommendedName>
        <fullName evidence="4">BTB domain-containing protein</fullName>
    </recommendedName>
</protein>
<dbReference type="PANTHER" id="PTHR37538">
    <property type="entry name" value="BTB DOMAIN-CONTAINING PROTEIN"/>
    <property type="match status" value="1"/>
</dbReference>
<dbReference type="PANTHER" id="PTHR37538:SF4">
    <property type="entry name" value="PITSLRE SERINE_THREONINE-PROTEIN KINASE CDC2L1"/>
    <property type="match status" value="1"/>
</dbReference>
<keyword evidence="3" id="KW-1185">Reference proteome</keyword>
<proteinExistence type="predicted"/>
<dbReference type="Proteomes" id="UP001140502">
    <property type="component" value="Unassembled WGS sequence"/>
</dbReference>
<feature type="compositionally biased region" description="Acidic residues" evidence="1">
    <location>
        <begin position="1"/>
        <end position="12"/>
    </location>
</feature>
<organism evidence="2 3">
    <name type="scientific">Fusarium piperis</name>
    <dbReference type="NCBI Taxonomy" id="1435070"/>
    <lineage>
        <taxon>Eukaryota</taxon>
        <taxon>Fungi</taxon>
        <taxon>Dikarya</taxon>
        <taxon>Ascomycota</taxon>
        <taxon>Pezizomycotina</taxon>
        <taxon>Sordariomycetes</taxon>
        <taxon>Hypocreomycetidae</taxon>
        <taxon>Hypocreales</taxon>
        <taxon>Nectriaceae</taxon>
        <taxon>Fusarium</taxon>
        <taxon>Fusarium solani species complex</taxon>
    </lineage>
</organism>
<reference evidence="2" key="1">
    <citation type="submission" date="2022-10" db="EMBL/GenBank/DDBJ databases">
        <title>Tapping the CABI collections for fungal endophytes: first genome assemblies for Collariella, Neodidymelliopsis, Ascochyta clinopodiicola, Didymella pomorum, Didymosphaeria variabile, Neocosmospora piperis and Neocucurbitaria cava.</title>
        <authorList>
            <person name="Hill R."/>
        </authorList>
    </citation>
    <scope>NUCLEOTIDE SEQUENCE</scope>
    <source>
        <strain evidence="2">IMI 366586</strain>
    </source>
</reference>
<dbReference type="OrthoDB" id="3594103at2759"/>
<dbReference type="EMBL" id="JAPEUR010000283">
    <property type="protein sequence ID" value="KAJ4312671.1"/>
    <property type="molecule type" value="Genomic_DNA"/>
</dbReference>
<accession>A0A9W8W5M2</accession>
<evidence type="ECO:0000313" key="2">
    <source>
        <dbReference type="EMBL" id="KAJ4312671.1"/>
    </source>
</evidence>
<name>A0A9W8W5M2_9HYPO</name>
<feature type="region of interest" description="Disordered" evidence="1">
    <location>
        <begin position="1"/>
        <end position="25"/>
    </location>
</feature>
<dbReference type="InterPro" id="IPR011333">
    <property type="entry name" value="SKP1/BTB/POZ_sf"/>
</dbReference>
<dbReference type="Gene3D" id="3.30.710.10">
    <property type="entry name" value="Potassium Channel Kv1.1, Chain A"/>
    <property type="match status" value="1"/>
</dbReference>
<gene>
    <name evidence="2" type="ORF">N0V84_009815</name>
</gene>